<reference evidence="5" key="3">
    <citation type="submission" date="2025-09" db="UniProtKB">
        <authorList>
            <consortium name="Ensembl"/>
        </authorList>
    </citation>
    <scope>IDENTIFICATION</scope>
    <source>
        <strain evidence="5">Thorbecke</strain>
    </source>
</reference>
<dbReference type="GO" id="GO:0002250">
    <property type="term" value="P:adaptive immune response"/>
    <property type="evidence" value="ECO:0007669"/>
    <property type="project" value="UniProtKB-KW"/>
</dbReference>
<proteinExistence type="predicted"/>
<dbReference type="InterPro" id="IPR013106">
    <property type="entry name" value="Ig_V-set"/>
</dbReference>
<dbReference type="Pfam" id="PF07686">
    <property type="entry name" value="V-set"/>
    <property type="match status" value="1"/>
</dbReference>
<keyword evidence="3" id="KW-1280">Immunoglobulin</keyword>
<dbReference type="SMR" id="G1TMG6"/>
<dbReference type="EMBL" id="AAGW02007325">
    <property type="status" value="NOT_ANNOTATED_CDS"/>
    <property type="molecule type" value="Genomic_DNA"/>
</dbReference>
<evidence type="ECO:0000256" key="3">
    <source>
        <dbReference type="ARBA" id="ARBA00043265"/>
    </source>
</evidence>
<dbReference type="PANTHER" id="PTHR23267">
    <property type="entry name" value="IMMUNOGLOBULIN LIGHT CHAIN"/>
    <property type="match status" value="1"/>
</dbReference>
<dbReference type="Proteomes" id="UP000001811">
    <property type="component" value="Chromosome 2"/>
</dbReference>
<evidence type="ECO:0000313" key="6">
    <source>
        <dbReference type="Proteomes" id="UP000001811"/>
    </source>
</evidence>
<accession>G1TMG6</accession>
<evidence type="ECO:0000259" key="4">
    <source>
        <dbReference type="SMART" id="SM00406"/>
    </source>
</evidence>
<reference evidence="5" key="2">
    <citation type="submission" date="2025-08" db="UniProtKB">
        <authorList>
            <consortium name="Ensembl"/>
        </authorList>
    </citation>
    <scope>IDENTIFICATION</scope>
    <source>
        <strain evidence="5">Thorbecke</strain>
    </source>
</reference>
<organism evidence="5 6">
    <name type="scientific">Oryctolagus cuniculus</name>
    <name type="common">Rabbit</name>
    <dbReference type="NCBI Taxonomy" id="9986"/>
    <lineage>
        <taxon>Eukaryota</taxon>
        <taxon>Metazoa</taxon>
        <taxon>Chordata</taxon>
        <taxon>Craniata</taxon>
        <taxon>Vertebrata</taxon>
        <taxon>Euteleostomi</taxon>
        <taxon>Mammalia</taxon>
        <taxon>Eutheria</taxon>
        <taxon>Euarchontoglires</taxon>
        <taxon>Glires</taxon>
        <taxon>Lagomorpha</taxon>
        <taxon>Leporidae</taxon>
        <taxon>Oryctolagus</taxon>
    </lineage>
</organism>
<keyword evidence="1" id="KW-0391">Immunity</keyword>
<dbReference type="InParanoid" id="G1TMG6"/>
<keyword evidence="6" id="KW-1185">Reference proteome</keyword>
<dbReference type="Ensembl" id="ENSOCUT00000029192.2">
    <property type="protein sequence ID" value="ENSOCUP00000018175.2"/>
    <property type="gene ID" value="ENSOCUG00000039047.1"/>
</dbReference>
<dbReference type="SMART" id="SM00406">
    <property type="entry name" value="IGv"/>
    <property type="match status" value="1"/>
</dbReference>
<sequence>MNSVGFFVFPISGARCAIGMIQSPSSVSASAGSTVTINCQASPSVSSIRFSRDQQKPGQTPSLLIYKASTLPSGVSSRFSGSRSGTDCTLTISGPGDAATYYCLDDTGTPPTGKGGGRVLCRIFV</sequence>
<dbReference type="AlphaFoldDB" id="G1TMG6"/>
<dbReference type="Gene3D" id="2.60.40.10">
    <property type="entry name" value="Immunoglobulins"/>
    <property type="match status" value="1"/>
</dbReference>
<dbReference type="HOGENOM" id="CLU_077975_4_1_1"/>
<evidence type="ECO:0000256" key="2">
    <source>
        <dbReference type="ARBA" id="ARBA00023130"/>
    </source>
</evidence>
<dbReference type="GO" id="GO:0019814">
    <property type="term" value="C:immunoglobulin complex"/>
    <property type="evidence" value="ECO:0007669"/>
    <property type="project" value="UniProtKB-KW"/>
</dbReference>
<dbReference type="InterPro" id="IPR050150">
    <property type="entry name" value="IgV_Light_Chain"/>
</dbReference>
<dbReference type="GeneTree" id="ENSGT00940000153924"/>
<protein>
    <recommendedName>
        <fullName evidence="4">Immunoglobulin V-set domain-containing protein</fullName>
    </recommendedName>
</protein>
<dbReference type="InterPro" id="IPR013783">
    <property type="entry name" value="Ig-like_fold"/>
</dbReference>
<evidence type="ECO:0000256" key="1">
    <source>
        <dbReference type="ARBA" id="ARBA00022859"/>
    </source>
</evidence>
<reference evidence="5 6" key="1">
    <citation type="journal article" date="2011" name="Nature">
        <title>A high-resolution map of human evolutionary constraint using 29 mammals.</title>
        <authorList>
            <person name="Lindblad-Toh K."/>
            <person name="Garber M."/>
            <person name="Zuk O."/>
            <person name="Lin M.F."/>
            <person name="Parker B.J."/>
            <person name="Washietl S."/>
            <person name="Kheradpour P."/>
            <person name="Ernst J."/>
            <person name="Jordan G."/>
            <person name="Mauceli E."/>
            <person name="Ward L.D."/>
            <person name="Lowe C.B."/>
            <person name="Holloway A.K."/>
            <person name="Clamp M."/>
            <person name="Gnerre S."/>
            <person name="Alfoldi J."/>
            <person name="Beal K."/>
            <person name="Chang J."/>
            <person name="Clawson H."/>
            <person name="Cuff J."/>
            <person name="Di Palma F."/>
            <person name="Fitzgerald S."/>
            <person name="Flicek P."/>
            <person name="Guttman M."/>
            <person name="Hubisz M.J."/>
            <person name="Jaffe D.B."/>
            <person name="Jungreis I."/>
            <person name="Kent W.J."/>
            <person name="Kostka D."/>
            <person name="Lara M."/>
            <person name="Martins A.L."/>
            <person name="Massingham T."/>
            <person name="Moltke I."/>
            <person name="Raney B.J."/>
            <person name="Rasmussen M.D."/>
            <person name="Robinson J."/>
            <person name="Stark A."/>
            <person name="Vilella A.J."/>
            <person name="Wen J."/>
            <person name="Xie X."/>
            <person name="Zody M.C."/>
            <person name="Baldwin J."/>
            <person name="Bloom T."/>
            <person name="Chin C.W."/>
            <person name="Heiman D."/>
            <person name="Nicol R."/>
            <person name="Nusbaum C."/>
            <person name="Young S."/>
            <person name="Wilkinson J."/>
            <person name="Worley K.C."/>
            <person name="Kovar C.L."/>
            <person name="Muzny D.M."/>
            <person name="Gibbs R.A."/>
            <person name="Cree A."/>
            <person name="Dihn H.H."/>
            <person name="Fowler G."/>
            <person name="Jhangiani S."/>
            <person name="Joshi V."/>
            <person name="Lee S."/>
            <person name="Lewis L.R."/>
            <person name="Nazareth L.V."/>
            <person name="Okwuonu G."/>
            <person name="Santibanez J."/>
            <person name="Warren W.C."/>
            <person name="Mardis E.R."/>
            <person name="Weinstock G.M."/>
            <person name="Wilson R.K."/>
            <person name="Delehaunty K."/>
            <person name="Dooling D."/>
            <person name="Fronik C."/>
            <person name="Fulton L."/>
            <person name="Fulton B."/>
            <person name="Graves T."/>
            <person name="Minx P."/>
            <person name="Sodergren E."/>
            <person name="Birney E."/>
            <person name="Margulies E.H."/>
            <person name="Herrero J."/>
            <person name="Green E.D."/>
            <person name="Haussler D."/>
            <person name="Siepel A."/>
            <person name="Goldman N."/>
            <person name="Pollard K.S."/>
            <person name="Pedersen J.S."/>
            <person name="Lander E.S."/>
            <person name="Kellis M."/>
        </authorList>
    </citation>
    <scope>NUCLEOTIDE SEQUENCE [LARGE SCALE GENOMIC DNA]</scope>
    <source>
        <strain evidence="5 6">Thorbecke inbred</strain>
    </source>
</reference>
<evidence type="ECO:0000313" key="5">
    <source>
        <dbReference type="Ensembl" id="ENSOCUP00000018175.2"/>
    </source>
</evidence>
<keyword evidence="2" id="KW-1064">Adaptive immunity</keyword>
<feature type="domain" description="Immunoglobulin V-set" evidence="4">
    <location>
        <begin position="34"/>
        <end position="105"/>
    </location>
</feature>
<dbReference type="Bgee" id="ENSOCUG00000039047">
    <property type="expression patterns" value="Expressed in testis"/>
</dbReference>
<dbReference type="SUPFAM" id="SSF48726">
    <property type="entry name" value="Immunoglobulin"/>
    <property type="match status" value="1"/>
</dbReference>
<dbReference type="InterPro" id="IPR036179">
    <property type="entry name" value="Ig-like_dom_sf"/>
</dbReference>
<name>G1TMG6_RABIT</name>